<dbReference type="GO" id="GO:0005737">
    <property type="term" value="C:cytoplasm"/>
    <property type="evidence" value="ECO:0007669"/>
    <property type="project" value="UniProtKB-SubCell"/>
</dbReference>
<keyword evidence="3" id="KW-0963">Cytoplasm</keyword>
<proteinExistence type="inferred from homology"/>
<dbReference type="WBParaSite" id="jg20794">
    <property type="protein sequence ID" value="jg20794"/>
    <property type="gene ID" value="jg20794"/>
</dbReference>
<evidence type="ECO:0000313" key="7">
    <source>
        <dbReference type="WBParaSite" id="jg20794"/>
    </source>
</evidence>
<feature type="compositionally biased region" description="Basic and acidic residues" evidence="5">
    <location>
        <begin position="43"/>
        <end position="61"/>
    </location>
</feature>
<reference evidence="7" key="1">
    <citation type="submission" date="2022-11" db="UniProtKB">
        <authorList>
            <consortium name="WormBaseParasite"/>
        </authorList>
    </citation>
    <scope>IDENTIFICATION</scope>
</reference>
<evidence type="ECO:0000256" key="3">
    <source>
        <dbReference type="ARBA" id="ARBA00022490"/>
    </source>
</evidence>
<accession>A0A915DJT5</accession>
<evidence type="ECO:0000256" key="4">
    <source>
        <dbReference type="ARBA" id="ARBA00022553"/>
    </source>
</evidence>
<evidence type="ECO:0000256" key="2">
    <source>
        <dbReference type="ARBA" id="ARBA00008332"/>
    </source>
</evidence>
<evidence type="ECO:0000256" key="5">
    <source>
        <dbReference type="SAM" id="MobiDB-lite"/>
    </source>
</evidence>
<comment type="subcellular location">
    <subcellularLocation>
        <location evidence="1">Cytoplasm</location>
    </subcellularLocation>
</comment>
<feature type="region of interest" description="Disordered" evidence="5">
    <location>
        <begin position="26"/>
        <end position="61"/>
    </location>
</feature>
<dbReference type="Pfam" id="PF10248">
    <property type="entry name" value="Mlf1IP"/>
    <property type="match status" value="1"/>
</dbReference>
<dbReference type="InterPro" id="IPR019376">
    <property type="entry name" value="Myeloid_leukemia_factor"/>
</dbReference>
<sequence length="92" mass="10127">MQQMESMQNHAMNDPRSTVISQSTMVSFDGNGQPKVVQASTRKAGDVKETRRSVHAGGEEREISVGHSIGDRTHLIEKKGTKMGKCDRSNDL</sequence>
<protein>
    <submittedName>
        <fullName evidence="7">Uncharacterized protein</fullName>
    </submittedName>
</protein>
<evidence type="ECO:0000313" key="6">
    <source>
        <dbReference type="Proteomes" id="UP000887574"/>
    </source>
</evidence>
<keyword evidence="4" id="KW-0597">Phosphoprotein</keyword>
<name>A0A915DJT5_9BILA</name>
<organism evidence="6 7">
    <name type="scientific">Ditylenchus dipsaci</name>
    <dbReference type="NCBI Taxonomy" id="166011"/>
    <lineage>
        <taxon>Eukaryota</taxon>
        <taxon>Metazoa</taxon>
        <taxon>Ecdysozoa</taxon>
        <taxon>Nematoda</taxon>
        <taxon>Chromadorea</taxon>
        <taxon>Rhabditida</taxon>
        <taxon>Tylenchina</taxon>
        <taxon>Tylenchomorpha</taxon>
        <taxon>Sphaerularioidea</taxon>
        <taxon>Anguinidae</taxon>
        <taxon>Anguininae</taxon>
        <taxon>Ditylenchus</taxon>
    </lineage>
</organism>
<keyword evidence="6" id="KW-1185">Reference proteome</keyword>
<dbReference type="Proteomes" id="UP000887574">
    <property type="component" value="Unplaced"/>
</dbReference>
<dbReference type="AlphaFoldDB" id="A0A915DJT5"/>
<comment type="similarity">
    <text evidence="2">Belongs to the MLF family.</text>
</comment>
<feature type="region of interest" description="Disordered" evidence="5">
    <location>
        <begin position="1"/>
        <end position="20"/>
    </location>
</feature>
<evidence type="ECO:0000256" key="1">
    <source>
        <dbReference type="ARBA" id="ARBA00004496"/>
    </source>
</evidence>